<dbReference type="OrthoDB" id="3944545at2759"/>
<dbReference type="AlphaFoldDB" id="A0A3D8RA46"/>
<dbReference type="STRING" id="1849047.A0A3D8RA46"/>
<keyword evidence="2" id="KW-1185">Reference proteome</keyword>
<protein>
    <submittedName>
        <fullName evidence="1">Uncharacterized protein</fullName>
    </submittedName>
</protein>
<gene>
    <name evidence="1" type="ORF">BP6252_07496</name>
</gene>
<sequence>MGSSNESQLPSFDTLRSSHQWARLTRDAQRLFWTVDGPLKNSIWIMKNTNDPDSLEPYYADGNWHLIAQMPLTEPKISSITVHVDDLDNWEENWYEAYRDCSDSPDDHDPSNGIEWGVLPDYDSEEDEEGYDGGSQHLLMCCGVKRPRGKKAKVVVKASEGSFVTVHDYVSVVHPWLMSLRDDILEAMGLEDGKSLPSDTKLMVGNRLDMLKMYKQAEWIQNEKGNAKSRV</sequence>
<dbReference type="EMBL" id="PDLM01000008">
    <property type="protein sequence ID" value="RDW70933.1"/>
    <property type="molecule type" value="Genomic_DNA"/>
</dbReference>
<reference evidence="1 2" key="1">
    <citation type="journal article" date="2018" name="IMA Fungus">
        <title>IMA Genome-F 9: Draft genome sequence of Annulohypoxylon stygium, Aspergillus mulundensis, Berkeleyomyces basicola (syn. Thielaviopsis basicola), Ceratocystis smalleyi, two Cercospora beticola strains, Coleophoma cylindrospora, Fusarium fracticaudum, Phialophora cf. hyalina, and Morchella septimelata.</title>
        <authorList>
            <person name="Wingfield B.D."/>
            <person name="Bills G.F."/>
            <person name="Dong Y."/>
            <person name="Huang W."/>
            <person name="Nel W.J."/>
            <person name="Swalarsk-Parry B.S."/>
            <person name="Vaghefi N."/>
            <person name="Wilken P.M."/>
            <person name="An Z."/>
            <person name="de Beer Z.W."/>
            <person name="De Vos L."/>
            <person name="Chen L."/>
            <person name="Duong T.A."/>
            <person name="Gao Y."/>
            <person name="Hammerbacher A."/>
            <person name="Kikkert J.R."/>
            <person name="Li Y."/>
            <person name="Li H."/>
            <person name="Li K."/>
            <person name="Li Q."/>
            <person name="Liu X."/>
            <person name="Ma X."/>
            <person name="Naidoo K."/>
            <person name="Pethybridge S.J."/>
            <person name="Sun J."/>
            <person name="Steenkamp E.T."/>
            <person name="van der Nest M.A."/>
            <person name="van Wyk S."/>
            <person name="Wingfield M.J."/>
            <person name="Xiong C."/>
            <person name="Yue Q."/>
            <person name="Zhang X."/>
        </authorList>
    </citation>
    <scope>NUCLEOTIDE SEQUENCE [LARGE SCALE GENOMIC DNA]</scope>
    <source>
        <strain evidence="1 2">BP6252</strain>
    </source>
</reference>
<proteinExistence type="predicted"/>
<organism evidence="1 2">
    <name type="scientific">Coleophoma cylindrospora</name>
    <dbReference type="NCBI Taxonomy" id="1849047"/>
    <lineage>
        <taxon>Eukaryota</taxon>
        <taxon>Fungi</taxon>
        <taxon>Dikarya</taxon>
        <taxon>Ascomycota</taxon>
        <taxon>Pezizomycotina</taxon>
        <taxon>Leotiomycetes</taxon>
        <taxon>Helotiales</taxon>
        <taxon>Dermateaceae</taxon>
        <taxon>Coleophoma</taxon>
    </lineage>
</organism>
<dbReference type="Proteomes" id="UP000256645">
    <property type="component" value="Unassembled WGS sequence"/>
</dbReference>
<comment type="caution">
    <text evidence="1">The sequence shown here is derived from an EMBL/GenBank/DDBJ whole genome shotgun (WGS) entry which is preliminary data.</text>
</comment>
<evidence type="ECO:0000313" key="2">
    <source>
        <dbReference type="Proteomes" id="UP000256645"/>
    </source>
</evidence>
<evidence type="ECO:0000313" key="1">
    <source>
        <dbReference type="EMBL" id="RDW70933.1"/>
    </source>
</evidence>
<accession>A0A3D8RA46</accession>
<name>A0A3D8RA46_9HELO</name>